<organism evidence="2 3">
    <name type="scientific">Paraconiothyrium brasiliense</name>
    <dbReference type="NCBI Taxonomy" id="300254"/>
    <lineage>
        <taxon>Eukaryota</taxon>
        <taxon>Fungi</taxon>
        <taxon>Dikarya</taxon>
        <taxon>Ascomycota</taxon>
        <taxon>Pezizomycotina</taxon>
        <taxon>Dothideomycetes</taxon>
        <taxon>Pleosporomycetidae</taxon>
        <taxon>Pleosporales</taxon>
        <taxon>Massarineae</taxon>
        <taxon>Didymosphaeriaceae</taxon>
        <taxon>Paraconiothyrium</taxon>
    </lineage>
</organism>
<evidence type="ECO:0000259" key="1">
    <source>
        <dbReference type="Pfam" id="PF08241"/>
    </source>
</evidence>
<evidence type="ECO:0000313" key="2">
    <source>
        <dbReference type="EMBL" id="KAL1604771.1"/>
    </source>
</evidence>
<dbReference type="Gene3D" id="3.40.50.150">
    <property type="entry name" value="Vaccinia Virus protein VP39"/>
    <property type="match status" value="1"/>
</dbReference>
<dbReference type="InterPro" id="IPR013216">
    <property type="entry name" value="Methyltransf_11"/>
</dbReference>
<reference evidence="2 3" key="1">
    <citation type="submission" date="2024-02" db="EMBL/GenBank/DDBJ databases">
        <title>De novo assembly and annotation of 12 fungi associated with fruit tree decline syndrome in Ontario, Canada.</title>
        <authorList>
            <person name="Sulman M."/>
            <person name="Ellouze W."/>
            <person name="Ilyukhin E."/>
        </authorList>
    </citation>
    <scope>NUCLEOTIDE SEQUENCE [LARGE SCALE GENOMIC DNA]</scope>
    <source>
        <strain evidence="2 3">M42-189</strain>
    </source>
</reference>
<dbReference type="Proteomes" id="UP001521785">
    <property type="component" value="Unassembled WGS sequence"/>
</dbReference>
<evidence type="ECO:0000313" key="3">
    <source>
        <dbReference type="Proteomes" id="UP001521785"/>
    </source>
</evidence>
<sequence length="276" mass="30343">MSSFKPRQLVPFSPSVIAEFLGTCTLDIAEQFVRQLEPFAPGAIIHDNGCGGGAVTQAIMATNPPESIRIKATDVNGAVISGLIAQAATKSWPVDVSEMNSTALTFPDNYFSHNILNFVVLQAWRDDAKMAGEMFRTLKSGGIAVVTTFEDLPTMKVFKSVYKRYRGADAEVPEMMQADWYRDQEVRKALSKGGFAEANIKSERATTRVRVQSARRWCEIGWSLGGGPWEEKDENLWNEAIDYALEIFVGGSWWQADADGDGGWMELTASVAVASK</sequence>
<dbReference type="CDD" id="cd02440">
    <property type="entry name" value="AdoMet_MTases"/>
    <property type="match status" value="1"/>
</dbReference>
<dbReference type="InterPro" id="IPR029063">
    <property type="entry name" value="SAM-dependent_MTases_sf"/>
</dbReference>
<dbReference type="EMBL" id="JAKJXO020000005">
    <property type="protein sequence ID" value="KAL1604771.1"/>
    <property type="molecule type" value="Genomic_DNA"/>
</dbReference>
<dbReference type="Pfam" id="PF08241">
    <property type="entry name" value="Methyltransf_11"/>
    <property type="match status" value="1"/>
</dbReference>
<keyword evidence="3" id="KW-1185">Reference proteome</keyword>
<comment type="caution">
    <text evidence="2">The sequence shown here is derived from an EMBL/GenBank/DDBJ whole genome shotgun (WGS) entry which is preliminary data.</text>
</comment>
<feature type="domain" description="Methyltransferase type 11" evidence="1">
    <location>
        <begin position="47"/>
        <end position="145"/>
    </location>
</feature>
<gene>
    <name evidence="2" type="ORF">SLS60_004311</name>
</gene>
<proteinExistence type="predicted"/>
<dbReference type="SUPFAM" id="SSF53335">
    <property type="entry name" value="S-adenosyl-L-methionine-dependent methyltransferases"/>
    <property type="match status" value="1"/>
</dbReference>
<accession>A0ABR3RK04</accession>
<name>A0ABR3RK04_9PLEO</name>
<protein>
    <recommendedName>
        <fullName evidence="1">Methyltransferase type 11 domain-containing protein</fullName>
    </recommendedName>
</protein>